<keyword evidence="4 10" id="KW-1133">Transmembrane helix</keyword>
<evidence type="ECO:0000256" key="5">
    <source>
        <dbReference type="ARBA" id="ARBA00023040"/>
    </source>
</evidence>
<evidence type="ECO:0000256" key="3">
    <source>
        <dbReference type="ARBA" id="ARBA00022692"/>
    </source>
</evidence>
<protein>
    <recommendedName>
        <fullName evidence="11">G-protein coupled receptors family 1 profile domain-containing protein</fullName>
    </recommendedName>
</protein>
<dbReference type="InterPro" id="IPR000355">
    <property type="entry name" value="Chemokine_rcpt"/>
</dbReference>
<keyword evidence="8 9" id="KW-0807">Transducer</keyword>
<feature type="transmembrane region" description="Helical" evidence="10">
    <location>
        <begin position="248"/>
        <end position="265"/>
    </location>
</feature>
<dbReference type="PRINTS" id="PR00237">
    <property type="entry name" value="GPCRRHODOPSN"/>
</dbReference>
<evidence type="ECO:0000256" key="10">
    <source>
        <dbReference type="SAM" id="Phobius"/>
    </source>
</evidence>
<evidence type="ECO:0000256" key="4">
    <source>
        <dbReference type="ARBA" id="ARBA00022989"/>
    </source>
</evidence>
<dbReference type="SUPFAM" id="SSF81321">
    <property type="entry name" value="Family A G protein-coupled receptor-like"/>
    <property type="match status" value="1"/>
</dbReference>
<feature type="domain" description="G-protein coupled receptors family 1 profile" evidence="11">
    <location>
        <begin position="54"/>
        <end position="312"/>
    </location>
</feature>
<dbReference type="AlphaFoldDB" id="A0AAD7RR12"/>
<dbReference type="GO" id="GO:0019957">
    <property type="term" value="F:C-C chemokine binding"/>
    <property type="evidence" value="ECO:0007669"/>
    <property type="project" value="TreeGrafter"/>
</dbReference>
<dbReference type="InterPro" id="IPR017452">
    <property type="entry name" value="GPCR_Rhodpsn_7TM"/>
</dbReference>
<name>A0AAD7RR12_9TELE</name>
<dbReference type="Gene3D" id="1.20.1070.10">
    <property type="entry name" value="Rhodopsin 7-helix transmembrane proteins"/>
    <property type="match status" value="1"/>
</dbReference>
<dbReference type="GO" id="GO:0060326">
    <property type="term" value="P:cell chemotaxis"/>
    <property type="evidence" value="ECO:0007669"/>
    <property type="project" value="TreeGrafter"/>
</dbReference>
<evidence type="ECO:0000256" key="7">
    <source>
        <dbReference type="ARBA" id="ARBA00023170"/>
    </source>
</evidence>
<feature type="transmembrane region" description="Helical" evidence="10">
    <location>
        <begin position="158"/>
        <end position="179"/>
    </location>
</feature>
<feature type="transmembrane region" description="Helical" evidence="10">
    <location>
        <begin position="116"/>
        <end position="137"/>
    </location>
</feature>
<dbReference type="GO" id="GO:0019722">
    <property type="term" value="P:calcium-mediated signaling"/>
    <property type="evidence" value="ECO:0007669"/>
    <property type="project" value="TreeGrafter"/>
</dbReference>
<keyword evidence="13" id="KW-1185">Reference proteome</keyword>
<feature type="transmembrane region" description="Helical" evidence="10">
    <location>
        <begin position="82"/>
        <end position="104"/>
    </location>
</feature>
<accession>A0AAD7RR12</accession>
<proteinExistence type="inferred from homology"/>
<reference evidence="12" key="1">
    <citation type="journal article" date="2023" name="Science">
        <title>Genome structures resolve the early diversification of teleost fishes.</title>
        <authorList>
            <person name="Parey E."/>
            <person name="Louis A."/>
            <person name="Montfort J."/>
            <person name="Bouchez O."/>
            <person name="Roques C."/>
            <person name="Iampietro C."/>
            <person name="Lluch J."/>
            <person name="Castinel A."/>
            <person name="Donnadieu C."/>
            <person name="Desvignes T."/>
            <person name="Floi Bucao C."/>
            <person name="Jouanno E."/>
            <person name="Wen M."/>
            <person name="Mejri S."/>
            <person name="Dirks R."/>
            <person name="Jansen H."/>
            <person name="Henkel C."/>
            <person name="Chen W.J."/>
            <person name="Zahm M."/>
            <person name="Cabau C."/>
            <person name="Klopp C."/>
            <person name="Thompson A.W."/>
            <person name="Robinson-Rechavi M."/>
            <person name="Braasch I."/>
            <person name="Lecointre G."/>
            <person name="Bobe J."/>
            <person name="Postlethwait J.H."/>
            <person name="Berthelot C."/>
            <person name="Roest Crollius H."/>
            <person name="Guiguen Y."/>
        </authorList>
    </citation>
    <scope>NUCLEOTIDE SEQUENCE</scope>
    <source>
        <strain evidence="12">NC1722</strain>
    </source>
</reference>
<evidence type="ECO:0000313" key="13">
    <source>
        <dbReference type="Proteomes" id="UP001221898"/>
    </source>
</evidence>
<evidence type="ECO:0000256" key="6">
    <source>
        <dbReference type="ARBA" id="ARBA00023136"/>
    </source>
</evidence>
<keyword evidence="5 9" id="KW-0297">G-protein coupled receptor</keyword>
<dbReference type="GO" id="GO:0016493">
    <property type="term" value="F:C-C chemokine receptor activity"/>
    <property type="evidence" value="ECO:0007669"/>
    <property type="project" value="TreeGrafter"/>
</dbReference>
<keyword evidence="3 9" id="KW-0812">Transmembrane</keyword>
<dbReference type="GO" id="GO:0009897">
    <property type="term" value="C:external side of plasma membrane"/>
    <property type="evidence" value="ECO:0007669"/>
    <property type="project" value="TreeGrafter"/>
</dbReference>
<keyword evidence="7 9" id="KW-0675">Receptor</keyword>
<dbReference type="CDD" id="cd14984">
    <property type="entry name" value="7tmA_Chemokine_R"/>
    <property type="match status" value="1"/>
</dbReference>
<feature type="transmembrane region" description="Helical" evidence="10">
    <location>
        <begin position="207"/>
        <end position="228"/>
    </location>
</feature>
<sequence length="369" mass="41369">MTTTDDYYLDYETGTIINPDIIYAAPCSLQDTWQFAHRFCPVVYSLVFVLAVVGNILVLCVVRRYRLSRLGPCSFSLTDTFLLHLAVSDLLLALTLPFYSVQWVQGWVFGNVGCKIAGAFFSLNLYSGILFLACISFDRYLAIVHAVSVGWRRNTCHAQIACAVIWVACLSLATIDIQYRQVLDLPHSNIRVCQLVFSPSSSKEWQVALQLVNLVLGFGLPLLVMLYCYVRIFRSLCHASRRQKRKSLHLIVSLVSVFLLCWAPYNSFRLADSLQRLGVIGRSCSINHALDIGTLVSESLGLAHCALNPLLYGFVGMKFRRELMEMWKGLLASFGFLGLDGWGQGQKRHRAPGSFSSESENTSYFSVVV</sequence>
<dbReference type="Pfam" id="PF00001">
    <property type="entry name" value="7tm_1"/>
    <property type="match status" value="1"/>
</dbReference>
<dbReference type="PANTHER" id="PTHR10489:SF947">
    <property type="entry name" value="C-X-C CHEMOKINE RECEPTOR TYPE 3-2"/>
    <property type="match status" value="1"/>
</dbReference>
<comment type="similarity">
    <text evidence="9">Belongs to the G-protein coupled receptor 1 family.</text>
</comment>
<dbReference type="PANTHER" id="PTHR10489">
    <property type="entry name" value="CELL ADHESION MOLECULE"/>
    <property type="match status" value="1"/>
</dbReference>
<evidence type="ECO:0000256" key="2">
    <source>
        <dbReference type="ARBA" id="ARBA00022475"/>
    </source>
</evidence>
<keyword evidence="6 10" id="KW-0472">Membrane</keyword>
<evidence type="ECO:0000256" key="9">
    <source>
        <dbReference type="RuleBase" id="RU000688"/>
    </source>
</evidence>
<dbReference type="InterPro" id="IPR050119">
    <property type="entry name" value="CCR1-9-like"/>
</dbReference>
<evidence type="ECO:0000256" key="1">
    <source>
        <dbReference type="ARBA" id="ARBA00004651"/>
    </source>
</evidence>
<dbReference type="Proteomes" id="UP001221898">
    <property type="component" value="Unassembled WGS sequence"/>
</dbReference>
<dbReference type="PROSITE" id="PS00237">
    <property type="entry name" value="G_PROTEIN_RECEP_F1_1"/>
    <property type="match status" value="1"/>
</dbReference>
<comment type="caution">
    <text evidence="12">The sequence shown here is derived from an EMBL/GenBank/DDBJ whole genome shotgun (WGS) entry which is preliminary data.</text>
</comment>
<dbReference type="PRINTS" id="PR00657">
    <property type="entry name" value="CCCHEMOKINER"/>
</dbReference>
<feature type="transmembrane region" description="Helical" evidence="10">
    <location>
        <begin position="42"/>
        <end position="62"/>
    </location>
</feature>
<evidence type="ECO:0000313" key="12">
    <source>
        <dbReference type="EMBL" id="KAJ8388831.1"/>
    </source>
</evidence>
<evidence type="ECO:0000259" key="11">
    <source>
        <dbReference type="PROSITE" id="PS50262"/>
    </source>
</evidence>
<dbReference type="EMBL" id="JAINUG010000189">
    <property type="protein sequence ID" value="KAJ8388831.1"/>
    <property type="molecule type" value="Genomic_DNA"/>
</dbReference>
<comment type="subcellular location">
    <subcellularLocation>
        <location evidence="1">Cell membrane</location>
        <topology evidence="1">Multi-pass membrane protein</topology>
    </subcellularLocation>
</comment>
<gene>
    <name evidence="12" type="ORF">AAFF_G00125870</name>
</gene>
<organism evidence="12 13">
    <name type="scientific">Aldrovandia affinis</name>
    <dbReference type="NCBI Taxonomy" id="143900"/>
    <lineage>
        <taxon>Eukaryota</taxon>
        <taxon>Metazoa</taxon>
        <taxon>Chordata</taxon>
        <taxon>Craniata</taxon>
        <taxon>Vertebrata</taxon>
        <taxon>Euteleostomi</taxon>
        <taxon>Actinopterygii</taxon>
        <taxon>Neopterygii</taxon>
        <taxon>Teleostei</taxon>
        <taxon>Notacanthiformes</taxon>
        <taxon>Halosauridae</taxon>
        <taxon>Aldrovandia</taxon>
    </lineage>
</organism>
<evidence type="ECO:0000256" key="8">
    <source>
        <dbReference type="ARBA" id="ARBA00023224"/>
    </source>
</evidence>
<dbReference type="PROSITE" id="PS50262">
    <property type="entry name" value="G_PROTEIN_RECEP_F1_2"/>
    <property type="match status" value="1"/>
</dbReference>
<dbReference type="GO" id="GO:0007204">
    <property type="term" value="P:positive regulation of cytosolic calcium ion concentration"/>
    <property type="evidence" value="ECO:0007669"/>
    <property type="project" value="TreeGrafter"/>
</dbReference>
<dbReference type="InterPro" id="IPR000276">
    <property type="entry name" value="GPCR_Rhodpsn"/>
</dbReference>
<dbReference type="GO" id="GO:0006955">
    <property type="term" value="P:immune response"/>
    <property type="evidence" value="ECO:0007669"/>
    <property type="project" value="TreeGrafter"/>
</dbReference>
<keyword evidence="2" id="KW-1003">Cell membrane</keyword>